<gene>
    <name evidence="1" type="ORF">METEAL_22680</name>
</gene>
<dbReference type="RefSeq" id="WP_316411737.1">
    <property type="nucleotide sequence ID" value="NZ_AP027080.1"/>
</dbReference>
<keyword evidence="2" id="KW-1185">Reference proteome</keyword>
<proteinExistence type="predicted"/>
<sequence>MRILLAIPVLVAALACGSPKLSRREAEGDIRKDYPVQIVVTIPESASAIKGSPEHARLVALQEAVAAKGAFAVTRKAEGDRETFAFKPGASAPKEASLSAKGYELPAAEAEFVRALRIEYMRDSARVTYQIRLSRPTAWFGLFQTLHPGVRPGETKERHASYRREGRSWVLQNTDETLKKAR</sequence>
<dbReference type="PROSITE" id="PS51257">
    <property type="entry name" value="PROKAR_LIPOPROTEIN"/>
    <property type="match status" value="1"/>
</dbReference>
<organism evidence="1 2">
    <name type="scientific">Mesoterricola silvestris</name>
    <dbReference type="NCBI Taxonomy" id="2927979"/>
    <lineage>
        <taxon>Bacteria</taxon>
        <taxon>Pseudomonadati</taxon>
        <taxon>Acidobacteriota</taxon>
        <taxon>Holophagae</taxon>
        <taxon>Holophagales</taxon>
        <taxon>Holophagaceae</taxon>
        <taxon>Mesoterricola</taxon>
    </lineage>
</organism>
<protein>
    <recommendedName>
        <fullName evidence="3">Lipoprotein</fullName>
    </recommendedName>
</protein>
<evidence type="ECO:0000313" key="2">
    <source>
        <dbReference type="Proteomes" id="UP001238179"/>
    </source>
</evidence>
<reference evidence="2" key="1">
    <citation type="journal article" date="2023" name="Int. J. Syst. Evol. Microbiol.">
        <title>Mesoterricola silvestris gen. nov., sp. nov., Mesoterricola sediminis sp. nov., Geothrix oryzae sp. nov., Geothrix edaphica sp. nov., Geothrix rubra sp. nov., and Geothrix limicola sp. nov., six novel members of Acidobacteriota isolated from soils.</title>
        <authorList>
            <person name="Itoh H."/>
            <person name="Sugisawa Y."/>
            <person name="Mise K."/>
            <person name="Xu Z."/>
            <person name="Kuniyasu M."/>
            <person name="Ushijima N."/>
            <person name="Kawano K."/>
            <person name="Kobayashi E."/>
            <person name="Shiratori Y."/>
            <person name="Masuda Y."/>
            <person name="Senoo K."/>
        </authorList>
    </citation>
    <scope>NUCLEOTIDE SEQUENCE [LARGE SCALE GENOMIC DNA]</scope>
    <source>
        <strain evidence="2">W79</strain>
    </source>
</reference>
<evidence type="ECO:0000313" key="1">
    <source>
        <dbReference type="EMBL" id="BDU73094.1"/>
    </source>
</evidence>
<dbReference type="KEGG" id="msil:METEAL_22680"/>
<accession>A0AA48GNF6</accession>
<evidence type="ECO:0008006" key="3">
    <source>
        <dbReference type="Google" id="ProtNLM"/>
    </source>
</evidence>
<dbReference type="EMBL" id="AP027080">
    <property type="protein sequence ID" value="BDU73094.1"/>
    <property type="molecule type" value="Genomic_DNA"/>
</dbReference>
<dbReference type="AlphaFoldDB" id="A0AA48GNF6"/>
<name>A0AA48GNF6_9BACT</name>
<dbReference type="Proteomes" id="UP001238179">
    <property type="component" value="Chromosome"/>
</dbReference>